<organism evidence="3 4">
    <name type="scientific">Tritrichomonas foetus</name>
    <dbReference type="NCBI Taxonomy" id="1144522"/>
    <lineage>
        <taxon>Eukaryota</taxon>
        <taxon>Metamonada</taxon>
        <taxon>Parabasalia</taxon>
        <taxon>Tritrichomonadida</taxon>
        <taxon>Tritrichomonadidae</taxon>
        <taxon>Tritrichomonas</taxon>
    </lineage>
</organism>
<evidence type="ECO:0000313" key="4">
    <source>
        <dbReference type="Proteomes" id="UP000179807"/>
    </source>
</evidence>
<feature type="compositionally biased region" description="Acidic residues" evidence="1">
    <location>
        <begin position="117"/>
        <end position="126"/>
    </location>
</feature>
<protein>
    <submittedName>
        <fullName evidence="3">Uncharacterized protein</fullName>
    </submittedName>
</protein>
<feature type="region of interest" description="Disordered" evidence="1">
    <location>
        <begin position="63"/>
        <end position="217"/>
    </location>
</feature>
<keyword evidence="2" id="KW-0472">Membrane</keyword>
<feature type="transmembrane region" description="Helical" evidence="2">
    <location>
        <begin position="487"/>
        <end position="507"/>
    </location>
</feature>
<reference evidence="3" key="1">
    <citation type="submission" date="2016-10" db="EMBL/GenBank/DDBJ databases">
        <authorList>
            <person name="Benchimol M."/>
            <person name="Almeida L.G."/>
            <person name="Vasconcelos A.T."/>
            <person name="Perreira-Neves A."/>
            <person name="Rosa I.A."/>
            <person name="Tasca T."/>
            <person name="Bogo M.R."/>
            <person name="de Souza W."/>
        </authorList>
    </citation>
    <scope>NUCLEOTIDE SEQUENCE [LARGE SCALE GENOMIC DNA]</scope>
    <source>
        <strain evidence="3">K</strain>
    </source>
</reference>
<comment type="caution">
    <text evidence="3">The sequence shown here is derived from an EMBL/GenBank/DDBJ whole genome shotgun (WGS) entry which is preliminary data.</text>
</comment>
<dbReference type="InterPro" id="IPR036081">
    <property type="entry name" value="Translin_sf"/>
</dbReference>
<sequence length="511" mass="59068">MELPETFKAKNTVSDESSSVEDPNFRNRGVSPLNSTAQYDRSPKSKEQIAKLQLNSIVGIGNTLLSLSGKNDSDDYSYEEEEEEEEEEENKSSQINENNKNIETSSEAQKTDFSNEFADDDDEDIHNDDFNKENSPNSKNKNKNETENKNINKSVNKNVINKFENEKNNQNESQFEIIHSERDEEEDNLDKPGIFELIETEPERSKNNEESFENEEIDFKFDELKNLIPEMSDVAINDSNPPPLELSPEKQQPQDLISSVRSNKLSGRSSKSTIKSPQTSSRPTRPSSTMASSRKSGRNSIFQITSPNNQNLKTPNTPPNAKGFSIMSINDPQTFRKYIDGELDNPRAIKPNYLNYMNQKRHLETMMTHDEIVDFCQHAISTPIDKIRKPYDSPGDIRDIIGELNRLKVDAVTSCDYKLSKKIDDLIKHFRTQFRIYDRESCQKERVNEIKRKLDDAKITIKNTTAQYEFQYLLLFFINSMTNFNALYSQGLVYFIRYYIILIYLFIIDMN</sequence>
<feature type="compositionally biased region" description="Low complexity" evidence="1">
    <location>
        <begin position="92"/>
        <end position="103"/>
    </location>
</feature>
<feature type="compositionally biased region" description="Low complexity" evidence="1">
    <location>
        <begin position="151"/>
        <end position="162"/>
    </location>
</feature>
<dbReference type="SUPFAM" id="SSF74784">
    <property type="entry name" value="Translin"/>
    <property type="match status" value="1"/>
</dbReference>
<proteinExistence type="predicted"/>
<feature type="compositionally biased region" description="Polar residues" evidence="1">
    <location>
        <begin position="249"/>
        <end position="275"/>
    </location>
</feature>
<dbReference type="Proteomes" id="UP000179807">
    <property type="component" value="Unassembled WGS sequence"/>
</dbReference>
<evidence type="ECO:0000256" key="1">
    <source>
        <dbReference type="SAM" id="MobiDB-lite"/>
    </source>
</evidence>
<name>A0A1J4KIZ4_9EUKA</name>
<feature type="compositionally biased region" description="Low complexity" evidence="1">
    <location>
        <begin position="276"/>
        <end position="294"/>
    </location>
</feature>
<evidence type="ECO:0000256" key="2">
    <source>
        <dbReference type="SAM" id="Phobius"/>
    </source>
</evidence>
<keyword evidence="4" id="KW-1185">Reference proteome</keyword>
<feature type="compositionally biased region" description="Polar residues" evidence="1">
    <location>
        <begin position="298"/>
        <end position="315"/>
    </location>
</feature>
<evidence type="ECO:0000313" key="3">
    <source>
        <dbReference type="EMBL" id="OHT11203.1"/>
    </source>
</evidence>
<dbReference type="GO" id="GO:0043565">
    <property type="term" value="F:sequence-specific DNA binding"/>
    <property type="evidence" value="ECO:0007669"/>
    <property type="project" value="InterPro"/>
</dbReference>
<dbReference type="AlphaFoldDB" id="A0A1J4KIZ4"/>
<keyword evidence="2" id="KW-0812">Transmembrane</keyword>
<keyword evidence="2" id="KW-1133">Transmembrane helix</keyword>
<feature type="region of interest" description="Disordered" evidence="1">
    <location>
        <begin position="1"/>
        <end position="47"/>
    </location>
</feature>
<dbReference type="RefSeq" id="XP_068364339.1">
    <property type="nucleotide sequence ID" value="XM_068489928.1"/>
</dbReference>
<feature type="compositionally biased region" description="Acidic residues" evidence="1">
    <location>
        <begin position="74"/>
        <end position="89"/>
    </location>
</feature>
<dbReference type="EMBL" id="MLAK01000593">
    <property type="protein sequence ID" value="OHT11203.1"/>
    <property type="molecule type" value="Genomic_DNA"/>
</dbReference>
<dbReference type="GeneID" id="94824632"/>
<gene>
    <name evidence="3" type="ORF">TRFO_01138</name>
</gene>
<feature type="compositionally biased region" description="Polar residues" evidence="1">
    <location>
        <begin position="9"/>
        <end position="21"/>
    </location>
</feature>
<dbReference type="VEuPathDB" id="TrichDB:TRFO_01138"/>
<feature type="region of interest" description="Disordered" evidence="1">
    <location>
        <begin position="233"/>
        <end position="325"/>
    </location>
</feature>
<accession>A0A1J4KIZ4</accession>